<gene>
    <name evidence="1" type="ORF">CR205_19630</name>
</gene>
<evidence type="ECO:0000313" key="1">
    <source>
        <dbReference type="EMBL" id="PYZ95429.1"/>
    </source>
</evidence>
<dbReference type="InterPro" id="IPR020115">
    <property type="entry name" value="Fin"/>
</dbReference>
<dbReference type="Pfam" id="PF10955">
    <property type="entry name" value="Fin"/>
    <property type="match status" value="1"/>
</dbReference>
<dbReference type="AlphaFoldDB" id="A0A2W0HF53"/>
<dbReference type="OrthoDB" id="2084556at2"/>
<keyword evidence="2" id="KW-1185">Reference proteome</keyword>
<dbReference type="RefSeq" id="WP_110521858.1">
    <property type="nucleotide sequence ID" value="NZ_PDOF01000005.1"/>
</dbReference>
<accession>A0A2W0HF53</accession>
<sequence length="76" mass="8929">MAIHYQCRHCQQRLGSISERVADTEQLGFDKLTEDERNDMIECDSRGDLHVTTICENCEQTLADHPDYHEYESFLH</sequence>
<proteinExistence type="predicted"/>
<dbReference type="Proteomes" id="UP000248066">
    <property type="component" value="Unassembled WGS sequence"/>
</dbReference>
<comment type="caution">
    <text evidence="1">The sequence shown here is derived from an EMBL/GenBank/DDBJ whole genome shotgun (WGS) entry which is preliminary data.</text>
</comment>
<evidence type="ECO:0000313" key="2">
    <source>
        <dbReference type="Proteomes" id="UP000248066"/>
    </source>
</evidence>
<dbReference type="GO" id="GO:0010468">
    <property type="term" value="P:regulation of gene expression"/>
    <property type="evidence" value="ECO:0007669"/>
    <property type="project" value="InterPro"/>
</dbReference>
<dbReference type="EMBL" id="PDOF01000005">
    <property type="protein sequence ID" value="PYZ95429.1"/>
    <property type="molecule type" value="Genomic_DNA"/>
</dbReference>
<protein>
    <submittedName>
        <fullName evidence="1">Peptide ABC transporter permease</fullName>
    </submittedName>
</protein>
<reference evidence="1 2" key="1">
    <citation type="submission" date="2017-10" db="EMBL/GenBank/DDBJ databases">
        <title>Bacillus sp. nov., a halophilic bacterium isolated from a Yangshapao Lake.</title>
        <authorList>
            <person name="Wang H."/>
        </authorList>
    </citation>
    <scope>NUCLEOTIDE SEQUENCE [LARGE SCALE GENOMIC DNA]</scope>
    <source>
        <strain evidence="1 2">YSP-3</strain>
    </source>
</reference>
<organism evidence="1 2">
    <name type="scientific">Alteribacter lacisalsi</name>
    <dbReference type="NCBI Taxonomy" id="2045244"/>
    <lineage>
        <taxon>Bacteria</taxon>
        <taxon>Bacillati</taxon>
        <taxon>Bacillota</taxon>
        <taxon>Bacilli</taxon>
        <taxon>Bacillales</taxon>
        <taxon>Bacillaceae</taxon>
        <taxon>Alteribacter</taxon>
    </lineage>
</organism>
<name>A0A2W0HF53_9BACI</name>